<sequence length="137" mass="15170">MVGLCAHLLPVECLSAPRRSHDIIDIAKKRCDCSWSLLWLPCHICPKDSECGLMGELLRHAGDVYAVFLLSLLALPVIPLNYLLVHLDLAPLSLGYVFPCNLFCLLLFSCYLRPNGHLCRIAVSDSDSEATQCEVSD</sequence>
<dbReference type="Proteomes" id="UP001152797">
    <property type="component" value="Unassembled WGS sequence"/>
</dbReference>
<protein>
    <submittedName>
        <fullName evidence="2">Uncharacterized protein</fullName>
    </submittedName>
</protein>
<keyword evidence="4" id="KW-1185">Reference proteome</keyword>
<reference evidence="2" key="1">
    <citation type="submission" date="2022-10" db="EMBL/GenBank/DDBJ databases">
        <authorList>
            <person name="Chen Y."/>
            <person name="Dougan E. K."/>
            <person name="Chan C."/>
            <person name="Rhodes N."/>
            <person name="Thang M."/>
        </authorList>
    </citation>
    <scope>NUCLEOTIDE SEQUENCE</scope>
</reference>
<reference evidence="3 4" key="2">
    <citation type="submission" date="2024-05" db="EMBL/GenBank/DDBJ databases">
        <authorList>
            <person name="Chen Y."/>
            <person name="Shah S."/>
            <person name="Dougan E. K."/>
            <person name="Thang M."/>
            <person name="Chan C."/>
        </authorList>
    </citation>
    <scope>NUCLEOTIDE SEQUENCE [LARGE SCALE GENOMIC DNA]</scope>
</reference>
<comment type="caution">
    <text evidence="2">The sequence shown here is derived from an EMBL/GenBank/DDBJ whole genome shotgun (WGS) entry which is preliminary data.</text>
</comment>
<dbReference type="EMBL" id="CAMXCT020000927">
    <property type="protein sequence ID" value="CAL1138240.1"/>
    <property type="molecule type" value="Genomic_DNA"/>
</dbReference>
<feature type="transmembrane region" description="Helical" evidence="1">
    <location>
        <begin position="64"/>
        <end position="84"/>
    </location>
</feature>
<evidence type="ECO:0000313" key="2">
    <source>
        <dbReference type="EMBL" id="CAI3984865.1"/>
    </source>
</evidence>
<proteinExistence type="predicted"/>
<feature type="transmembrane region" description="Helical" evidence="1">
    <location>
        <begin position="90"/>
        <end position="112"/>
    </location>
</feature>
<organism evidence="2">
    <name type="scientific">Cladocopium goreaui</name>
    <dbReference type="NCBI Taxonomy" id="2562237"/>
    <lineage>
        <taxon>Eukaryota</taxon>
        <taxon>Sar</taxon>
        <taxon>Alveolata</taxon>
        <taxon>Dinophyceae</taxon>
        <taxon>Suessiales</taxon>
        <taxon>Symbiodiniaceae</taxon>
        <taxon>Cladocopium</taxon>
    </lineage>
</organism>
<dbReference type="EMBL" id="CAMXCT030000927">
    <property type="protein sequence ID" value="CAL4772177.1"/>
    <property type="molecule type" value="Genomic_DNA"/>
</dbReference>
<name>A0A9P1C5G8_9DINO</name>
<evidence type="ECO:0000313" key="4">
    <source>
        <dbReference type="Proteomes" id="UP001152797"/>
    </source>
</evidence>
<keyword evidence="1" id="KW-0812">Transmembrane</keyword>
<accession>A0A9P1C5G8</accession>
<keyword evidence="1" id="KW-1133">Transmembrane helix</keyword>
<keyword evidence="1" id="KW-0472">Membrane</keyword>
<dbReference type="AlphaFoldDB" id="A0A9P1C5G8"/>
<dbReference type="EMBL" id="CAMXCT010000927">
    <property type="protein sequence ID" value="CAI3984865.1"/>
    <property type="molecule type" value="Genomic_DNA"/>
</dbReference>
<evidence type="ECO:0000313" key="3">
    <source>
        <dbReference type="EMBL" id="CAL4772177.1"/>
    </source>
</evidence>
<evidence type="ECO:0000256" key="1">
    <source>
        <dbReference type="SAM" id="Phobius"/>
    </source>
</evidence>
<gene>
    <name evidence="2" type="ORF">C1SCF055_LOCUS12368</name>
</gene>